<dbReference type="Pfam" id="PF00858">
    <property type="entry name" value="ASC"/>
    <property type="match status" value="2"/>
</dbReference>
<feature type="transmembrane region" description="Helical" evidence="13">
    <location>
        <begin position="794"/>
        <end position="816"/>
    </location>
</feature>
<evidence type="ECO:0000256" key="4">
    <source>
        <dbReference type="ARBA" id="ARBA00022461"/>
    </source>
</evidence>
<sequence length="834" mass="97580">MRVYPIKEKSTWLKVKNYLREYCKVSNIHGVRYLAARRSNIERLTWTFFILLSMCCCTFMIYKIWQKYENNPIVINFSSKQLSVYDVPFPAVTICPESKSSSLTFNYSDVYYKIRSQIKVSDEKFKVFHYMYLLCDEFDTLKLNISKTVDEDFFATIKEFHPNLTEVCYFQGRECVNVTFDAILTKEGICYSFNTLHPNDIYKEDVIFYQHIFSSYDQRTSDFNVDTGYAPNTGILTYPRRPYASGVQFGFLLNLIDLSLQTDAMCTSFSRGFKVLIHSPLEVPRFDNHYFQVSYNKVAMVAVQPEVVTTSNEVKKIHPEKRECYLGNEKSLKYFRTYTHSNCLLECITNFTLTECGCVSYFMPRTNNTKICGTGSRKCILRAEENMIREEIENKYFKKRTTQCDCKSSCNNWQYTTERSEAEYDLNKMLMTIFKEAPLEYIKFKIFHHMYLLCDDFDSLELNISKTVNDDFFTVISQLQPDISLECAFQNTECKNGTFTSILTKDGICYSFNILNLNDIYREDVMFHPDISSTYNQESDFNVDTGYAPDAGVFTYPKRPYTSGYQYGFVLFLADLSVETDALCSSFNQGFNVYIHNPLELPRFGNSYFHISYKKHSMVAIQPEVVITSDEVKKFHPEKRKCYLGSERPLKYFRTYTQSNCFLECLTNYTLITCGCVAYYMPRTNNTKICGTGSKKCMDKAEENMISEEMANKYFKKRITKCDCKPSCNNWQYITEMSEDEFDVKKRLAFKFKEPLLEDTDAKFSVMAIFFKREQFMALERAELYSVFDFISNFGGLLGLFIGFSLLSLVEILYFFTLRIFYNNRLFGGWSNSV</sequence>
<keyword evidence="15" id="KW-1185">Reference proteome</keyword>
<reference evidence="14" key="1">
    <citation type="journal article" date="2023" name="G3 (Bethesda)">
        <title>Whole genome assemblies of Zophobas morio and Tenebrio molitor.</title>
        <authorList>
            <person name="Kaur S."/>
            <person name="Stinson S.A."/>
            <person name="diCenzo G.C."/>
        </authorList>
    </citation>
    <scope>NUCLEOTIDE SEQUENCE</scope>
    <source>
        <strain evidence="14">QUZm001</strain>
    </source>
</reference>
<evidence type="ECO:0000256" key="10">
    <source>
        <dbReference type="ARBA" id="ARBA00023201"/>
    </source>
</evidence>
<evidence type="ECO:0008006" key="16">
    <source>
        <dbReference type="Google" id="ProtNLM"/>
    </source>
</evidence>
<comment type="caution">
    <text evidence="14">The sequence shown here is derived from an EMBL/GenBank/DDBJ whole genome shotgun (WGS) entry which is preliminary data.</text>
</comment>
<evidence type="ECO:0000256" key="11">
    <source>
        <dbReference type="ARBA" id="ARBA00023303"/>
    </source>
</evidence>
<evidence type="ECO:0000256" key="9">
    <source>
        <dbReference type="ARBA" id="ARBA00023136"/>
    </source>
</evidence>
<keyword evidence="11 12" id="KW-0407">Ion channel</keyword>
<dbReference type="Gene3D" id="2.60.470.10">
    <property type="entry name" value="Acid-sensing ion channels like domains"/>
    <property type="match status" value="1"/>
</dbReference>
<organism evidence="14 15">
    <name type="scientific">Zophobas morio</name>
    <dbReference type="NCBI Taxonomy" id="2755281"/>
    <lineage>
        <taxon>Eukaryota</taxon>
        <taxon>Metazoa</taxon>
        <taxon>Ecdysozoa</taxon>
        <taxon>Arthropoda</taxon>
        <taxon>Hexapoda</taxon>
        <taxon>Insecta</taxon>
        <taxon>Pterygota</taxon>
        <taxon>Neoptera</taxon>
        <taxon>Endopterygota</taxon>
        <taxon>Coleoptera</taxon>
        <taxon>Polyphaga</taxon>
        <taxon>Cucujiformia</taxon>
        <taxon>Tenebrionidae</taxon>
        <taxon>Zophobas</taxon>
    </lineage>
</organism>
<keyword evidence="8 12" id="KW-0406">Ion transport</keyword>
<keyword evidence="5 12" id="KW-0812">Transmembrane</keyword>
<gene>
    <name evidence="14" type="ORF">Zmor_014523</name>
</gene>
<keyword evidence="6 13" id="KW-1133">Transmembrane helix</keyword>
<dbReference type="PANTHER" id="PTHR11690:SF288">
    <property type="entry name" value="AMILORIDE-SENSITIVE NA+ CHANNEL-RELATED"/>
    <property type="match status" value="1"/>
</dbReference>
<dbReference type="GO" id="GO:0005886">
    <property type="term" value="C:plasma membrane"/>
    <property type="evidence" value="ECO:0007669"/>
    <property type="project" value="TreeGrafter"/>
</dbReference>
<dbReference type="Proteomes" id="UP001168821">
    <property type="component" value="Unassembled WGS sequence"/>
</dbReference>
<dbReference type="Gene3D" id="1.10.287.770">
    <property type="entry name" value="YojJ-like"/>
    <property type="match status" value="1"/>
</dbReference>
<accession>A0AA38IG37</accession>
<evidence type="ECO:0000313" key="15">
    <source>
        <dbReference type="Proteomes" id="UP001168821"/>
    </source>
</evidence>
<evidence type="ECO:0000256" key="3">
    <source>
        <dbReference type="ARBA" id="ARBA00022448"/>
    </source>
</evidence>
<evidence type="ECO:0000256" key="5">
    <source>
        <dbReference type="ARBA" id="ARBA00022692"/>
    </source>
</evidence>
<dbReference type="PROSITE" id="PS01206">
    <property type="entry name" value="ASC"/>
    <property type="match status" value="2"/>
</dbReference>
<evidence type="ECO:0000256" key="8">
    <source>
        <dbReference type="ARBA" id="ARBA00023065"/>
    </source>
</evidence>
<evidence type="ECO:0000256" key="12">
    <source>
        <dbReference type="RuleBase" id="RU000679"/>
    </source>
</evidence>
<evidence type="ECO:0000256" key="6">
    <source>
        <dbReference type="ARBA" id="ARBA00022989"/>
    </source>
</evidence>
<keyword evidence="9 13" id="KW-0472">Membrane</keyword>
<keyword evidence="3 12" id="KW-0813">Transport</keyword>
<protein>
    <recommendedName>
        <fullName evidence="16">Sodium channel protein Nach</fullName>
    </recommendedName>
</protein>
<evidence type="ECO:0000313" key="14">
    <source>
        <dbReference type="EMBL" id="KAJ3655390.1"/>
    </source>
</evidence>
<dbReference type="PRINTS" id="PR01078">
    <property type="entry name" value="AMINACHANNEL"/>
</dbReference>
<keyword evidence="7" id="KW-0915">Sodium</keyword>
<dbReference type="InterPro" id="IPR001873">
    <property type="entry name" value="ENaC"/>
</dbReference>
<keyword evidence="10 12" id="KW-0739">Sodium transport</keyword>
<feature type="transmembrane region" description="Helical" evidence="13">
    <location>
        <begin position="44"/>
        <end position="65"/>
    </location>
</feature>
<keyword evidence="4 12" id="KW-0894">Sodium channel</keyword>
<comment type="subcellular location">
    <subcellularLocation>
        <location evidence="1">Membrane</location>
        <topology evidence="1">Multi-pass membrane protein</topology>
    </subcellularLocation>
</comment>
<dbReference type="InterPro" id="IPR020903">
    <property type="entry name" value="ENaC_CS"/>
</dbReference>
<evidence type="ECO:0000256" key="7">
    <source>
        <dbReference type="ARBA" id="ARBA00023053"/>
    </source>
</evidence>
<comment type="similarity">
    <text evidence="2 12">Belongs to the amiloride-sensitive sodium channel (TC 1.A.6) family.</text>
</comment>
<evidence type="ECO:0000256" key="2">
    <source>
        <dbReference type="ARBA" id="ARBA00007193"/>
    </source>
</evidence>
<evidence type="ECO:0000256" key="1">
    <source>
        <dbReference type="ARBA" id="ARBA00004141"/>
    </source>
</evidence>
<dbReference type="PANTHER" id="PTHR11690">
    <property type="entry name" value="AMILORIDE-SENSITIVE SODIUM CHANNEL-RELATED"/>
    <property type="match status" value="1"/>
</dbReference>
<evidence type="ECO:0000256" key="13">
    <source>
        <dbReference type="SAM" id="Phobius"/>
    </source>
</evidence>
<dbReference type="EMBL" id="JALNTZ010000004">
    <property type="protein sequence ID" value="KAJ3655390.1"/>
    <property type="molecule type" value="Genomic_DNA"/>
</dbReference>
<proteinExistence type="inferred from homology"/>
<name>A0AA38IG37_9CUCU</name>
<dbReference type="Gene3D" id="1.10.287.820">
    <property type="entry name" value="Acid-sensing ion channel domain"/>
    <property type="match status" value="1"/>
</dbReference>
<dbReference type="GO" id="GO:0015280">
    <property type="term" value="F:ligand-gated sodium channel activity"/>
    <property type="evidence" value="ECO:0007669"/>
    <property type="project" value="TreeGrafter"/>
</dbReference>
<dbReference type="AlphaFoldDB" id="A0AA38IG37"/>